<gene>
    <name evidence="1" type="ORF">CBW21_05920</name>
</gene>
<evidence type="ECO:0000313" key="2">
    <source>
        <dbReference type="Proteomes" id="UP000196342"/>
    </source>
</evidence>
<dbReference type="RefSeq" id="WP_087697480.1">
    <property type="nucleotide sequence ID" value="NZ_JAJMMA010000040.1"/>
</dbReference>
<comment type="caution">
    <text evidence="1">The sequence shown here is derived from an EMBL/GenBank/DDBJ whole genome shotgun (WGS) entry which is preliminary data.</text>
</comment>
<dbReference type="AlphaFoldDB" id="A0A202BD60"/>
<evidence type="ECO:0008006" key="3">
    <source>
        <dbReference type="Google" id="ProtNLM"/>
    </source>
</evidence>
<evidence type="ECO:0000313" key="1">
    <source>
        <dbReference type="EMBL" id="OVE49418.1"/>
    </source>
</evidence>
<dbReference type="EMBL" id="NHOO01000004">
    <property type="protein sequence ID" value="OVE49418.1"/>
    <property type="molecule type" value="Genomic_DNA"/>
</dbReference>
<accession>A0A202BD60</accession>
<keyword evidence="2" id="KW-1185">Reference proteome</keyword>
<organism evidence="1 2">
    <name type="scientific">Chromobacterium violaceum</name>
    <dbReference type="NCBI Taxonomy" id="536"/>
    <lineage>
        <taxon>Bacteria</taxon>
        <taxon>Pseudomonadati</taxon>
        <taxon>Pseudomonadota</taxon>
        <taxon>Betaproteobacteria</taxon>
        <taxon>Neisseriales</taxon>
        <taxon>Chromobacteriaceae</taxon>
        <taxon>Chromobacterium</taxon>
    </lineage>
</organism>
<proteinExistence type="predicted"/>
<name>A0A202BD60_CHRVL</name>
<protein>
    <recommendedName>
        <fullName evidence="3">DprA winged helix domain-containing protein</fullName>
    </recommendedName>
</protein>
<reference evidence="1 2" key="1">
    <citation type="submission" date="2017-05" db="EMBL/GenBank/DDBJ databases">
        <title>Chromobacterium violaceum GHPS1 isolated from Hydrocarbon polluted soil in French Guiana display an awesome secondary metabolite arsenal and a battery of drug and heavy-metal-resistance and detoxification of xenobiotics proteins.</title>
        <authorList>
            <person name="Belbahri L."/>
        </authorList>
    </citation>
    <scope>NUCLEOTIDE SEQUENCE [LARGE SCALE GENOMIC DNA]</scope>
    <source>
        <strain evidence="1 2">GHPS1</strain>
    </source>
</reference>
<dbReference type="Proteomes" id="UP000196342">
    <property type="component" value="Unassembled WGS sequence"/>
</dbReference>
<sequence>MNGLNQIRRGGRPPAIPSLLQLLKSIPPEQLLPAPGVVVDVDAVRMRRIVREVKPPFTCPDVARRIGINESAAAGLIRRLVVLGNLVPQARLINKRRAYCVASRRIST</sequence>